<dbReference type="Proteomes" id="UP000620559">
    <property type="component" value="Unassembled WGS sequence"/>
</dbReference>
<organism evidence="12 13">
    <name type="scientific">Plectonema cf. radiosum LEGE 06105</name>
    <dbReference type="NCBI Taxonomy" id="945769"/>
    <lineage>
        <taxon>Bacteria</taxon>
        <taxon>Bacillati</taxon>
        <taxon>Cyanobacteriota</taxon>
        <taxon>Cyanophyceae</taxon>
        <taxon>Oscillatoriophycideae</taxon>
        <taxon>Oscillatoriales</taxon>
        <taxon>Microcoleaceae</taxon>
        <taxon>Plectonema</taxon>
    </lineage>
</organism>
<keyword evidence="13" id="KW-1185">Reference proteome</keyword>
<dbReference type="PANTHER" id="PTHR35775">
    <property type="match status" value="1"/>
</dbReference>
<gene>
    <name evidence="11 12" type="primary">psaI</name>
    <name evidence="12" type="ORF">IQ247_12400</name>
</gene>
<keyword evidence="9 11" id="KW-0793">Thylakoid</keyword>
<dbReference type="HAMAP" id="MF_00431">
    <property type="entry name" value="PSI_PsaI"/>
    <property type="match status" value="1"/>
</dbReference>
<dbReference type="GO" id="GO:0015979">
    <property type="term" value="P:photosynthesis"/>
    <property type="evidence" value="ECO:0007669"/>
    <property type="project" value="UniProtKB-UniRule"/>
</dbReference>
<evidence type="ECO:0000256" key="9">
    <source>
        <dbReference type="ARBA" id="ARBA00023078"/>
    </source>
</evidence>
<proteinExistence type="inferred from homology"/>
<dbReference type="SUPFAM" id="SSF81540">
    <property type="entry name" value="Subunit VIII of photosystem I reaction centre, PsaI"/>
    <property type="match status" value="1"/>
</dbReference>
<reference evidence="12" key="1">
    <citation type="submission" date="2020-10" db="EMBL/GenBank/DDBJ databases">
        <authorList>
            <person name="Castelo-Branco R."/>
            <person name="Eusebio N."/>
            <person name="Adriana R."/>
            <person name="Vieira A."/>
            <person name="Brugerolle De Fraissinette N."/>
            <person name="Rezende De Castro R."/>
            <person name="Schneider M.P."/>
            <person name="Vasconcelos V."/>
            <person name="Leao P.N."/>
        </authorList>
    </citation>
    <scope>NUCLEOTIDE SEQUENCE</scope>
    <source>
        <strain evidence="12">LEGE 06105</strain>
    </source>
</reference>
<name>A0A8J7FBZ6_9CYAN</name>
<comment type="caution">
    <text evidence="12">The sequence shown here is derived from an EMBL/GenBank/DDBJ whole genome shotgun (WGS) entry which is preliminary data.</text>
</comment>
<evidence type="ECO:0000256" key="10">
    <source>
        <dbReference type="ARBA" id="ARBA00023136"/>
    </source>
</evidence>
<evidence type="ECO:0000313" key="13">
    <source>
        <dbReference type="Proteomes" id="UP000620559"/>
    </source>
</evidence>
<dbReference type="EMBL" id="JADEWL010000033">
    <property type="protein sequence ID" value="MBE9213458.1"/>
    <property type="molecule type" value="Genomic_DNA"/>
</dbReference>
<evidence type="ECO:0000256" key="6">
    <source>
        <dbReference type="ARBA" id="ARBA00022692"/>
    </source>
</evidence>
<dbReference type="PANTHER" id="PTHR35775:SF2">
    <property type="entry name" value="PHOTOSYSTEM I REACTION CENTER SUBUNIT VIII"/>
    <property type="match status" value="1"/>
</dbReference>
<evidence type="ECO:0000256" key="7">
    <source>
        <dbReference type="ARBA" id="ARBA00022836"/>
    </source>
</evidence>
<dbReference type="RefSeq" id="WP_193920388.1">
    <property type="nucleotide sequence ID" value="NZ_JADEWL010000033.1"/>
</dbReference>
<sequence>MAASFLPSVLVPLTGLVFPAVAMAFMLLYMERDDIG</sequence>
<feature type="transmembrane region" description="Helical" evidence="11">
    <location>
        <begin position="6"/>
        <end position="30"/>
    </location>
</feature>
<evidence type="ECO:0000313" key="12">
    <source>
        <dbReference type="EMBL" id="MBE9213458.1"/>
    </source>
</evidence>
<dbReference type="GO" id="GO:0009522">
    <property type="term" value="C:photosystem I"/>
    <property type="evidence" value="ECO:0007669"/>
    <property type="project" value="UniProtKB-KW"/>
</dbReference>
<keyword evidence="5 11" id="KW-0602">Photosynthesis</keyword>
<keyword evidence="8 11" id="KW-1133">Transmembrane helix</keyword>
<evidence type="ECO:0000256" key="5">
    <source>
        <dbReference type="ARBA" id="ARBA00022531"/>
    </source>
</evidence>
<dbReference type="AlphaFoldDB" id="A0A8J7FBZ6"/>
<evidence type="ECO:0000256" key="2">
    <source>
        <dbReference type="ARBA" id="ARBA00004376"/>
    </source>
</evidence>
<comment type="subcellular location">
    <subcellularLocation>
        <location evidence="2 11">Cellular thylakoid membrane</location>
        <topology evidence="2 11">Single-pass membrane protein</topology>
    </subcellularLocation>
</comment>
<dbReference type="Pfam" id="PF00796">
    <property type="entry name" value="PSI_8"/>
    <property type="match status" value="1"/>
</dbReference>
<accession>A0A8J7FBZ6</accession>
<protein>
    <recommendedName>
        <fullName evidence="4 11">Photosystem I reaction center subunit VIII</fullName>
    </recommendedName>
</protein>
<evidence type="ECO:0000256" key="3">
    <source>
        <dbReference type="ARBA" id="ARBA00005252"/>
    </source>
</evidence>
<evidence type="ECO:0000256" key="11">
    <source>
        <dbReference type="HAMAP-Rule" id="MF_00431"/>
    </source>
</evidence>
<dbReference type="GO" id="GO:0031676">
    <property type="term" value="C:plasma membrane-derived thylakoid membrane"/>
    <property type="evidence" value="ECO:0007669"/>
    <property type="project" value="UniProtKB-SubCell"/>
</dbReference>
<keyword evidence="6 11" id="KW-0812">Transmembrane</keyword>
<dbReference type="InterPro" id="IPR001302">
    <property type="entry name" value="PSI_PsaI"/>
</dbReference>
<keyword evidence="7 11" id="KW-0603">Photosystem I</keyword>
<dbReference type="InterPro" id="IPR036357">
    <property type="entry name" value="PSI_PsaI_sf"/>
</dbReference>
<keyword evidence="10 11" id="KW-0472">Membrane</keyword>
<evidence type="ECO:0000256" key="8">
    <source>
        <dbReference type="ARBA" id="ARBA00022989"/>
    </source>
</evidence>
<comment type="similarity">
    <text evidence="3 11">Belongs to the PsaI family.</text>
</comment>
<evidence type="ECO:0000256" key="4">
    <source>
        <dbReference type="ARBA" id="ARBA00019929"/>
    </source>
</evidence>
<dbReference type="NCBIfam" id="TIGR03052">
    <property type="entry name" value="PS_I_psaI"/>
    <property type="match status" value="1"/>
</dbReference>
<evidence type="ECO:0000256" key="1">
    <source>
        <dbReference type="ARBA" id="ARBA00003541"/>
    </source>
</evidence>
<comment type="function">
    <text evidence="1 11">May help in the organization of the PsaL subunit.</text>
</comment>